<keyword evidence="2" id="KW-1133">Transmembrane helix</keyword>
<evidence type="ECO:0000256" key="2">
    <source>
        <dbReference type="SAM" id="Phobius"/>
    </source>
</evidence>
<reference evidence="3 4" key="1">
    <citation type="submission" date="2018-05" db="EMBL/GenBank/DDBJ databases">
        <title>A metagenomic window into the 2 km-deep terrestrial subsurface aquifer revealed taxonomically and functionally diverse microbial community comprising novel uncultured bacterial lineages.</title>
        <authorList>
            <person name="Kadnikov V.V."/>
            <person name="Mardanov A.V."/>
            <person name="Beletsky A.V."/>
            <person name="Banks D."/>
            <person name="Pimenov N.V."/>
            <person name="Frank Y.A."/>
            <person name="Karnachuk O.V."/>
            <person name="Ravin N.V."/>
        </authorList>
    </citation>
    <scope>NUCLEOTIDE SEQUENCE [LARGE SCALE GENOMIC DNA]</scope>
    <source>
        <strain evidence="3">BY5</strain>
    </source>
</reference>
<evidence type="ECO:0000256" key="1">
    <source>
        <dbReference type="SAM" id="Coils"/>
    </source>
</evidence>
<organism evidence="3 4">
    <name type="scientific">Candidatus Ozemobacter sibiricus</name>
    <dbReference type="NCBI Taxonomy" id="2268124"/>
    <lineage>
        <taxon>Bacteria</taxon>
        <taxon>Candidatus Ozemobacteria</taxon>
        <taxon>Candidatus Ozemobacterales</taxon>
        <taxon>Candidatus Ozemobacteraceae</taxon>
        <taxon>Candidatus Ozemobacter</taxon>
    </lineage>
</organism>
<dbReference type="EMBL" id="QOQW01000030">
    <property type="protein sequence ID" value="RCK77920.1"/>
    <property type="molecule type" value="Genomic_DNA"/>
</dbReference>
<accession>A0A367ZIR5</accession>
<evidence type="ECO:0000313" key="4">
    <source>
        <dbReference type="Proteomes" id="UP000252355"/>
    </source>
</evidence>
<keyword evidence="1" id="KW-0175">Coiled coil</keyword>
<feature type="transmembrane region" description="Helical" evidence="2">
    <location>
        <begin position="56"/>
        <end position="75"/>
    </location>
</feature>
<gene>
    <name evidence="3" type="ORF">OZSIB_1958</name>
</gene>
<keyword evidence="2" id="KW-0812">Transmembrane</keyword>
<dbReference type="Proteomes" id="UP000252355">
    <property type="component" value="Unassembled WGS sequence"/>
</dbReference>
<sequence length="160" mass="19145">MRERRPTRYEIFSTAWNEEHHIRGLFITEGDRSFSFPFAWRHQEVIREFNVQQRGLRIYLFLTLVGLVLSIMLFFRPMPDFGEIQFLKAFGVLFGFLSLSSMVVLRTCYRPGFRSDAEKIEQSTIDQIKRDCQRYLEALEKENKLTADQRRQLSALIERR</sequence>
<protein>
    <submittedName>
        <fullName evidence="3">Uncharacterized protein</fullName>
    </submittedName>
</protein>
<feature type="transmembrane region" description="Helical" evidence="2">
    <location>
        <begin position="87"/>
        <end position="105"/>
    </location>
</feature>
<dbReference type="AlphaFoldDB" id="A0A367ZIR5"/>
<keyword evidence="2" id="KW-0472">Membrane</keyword>
<proteinExistence type="predicted"/>
<evidence type="ECO:0000313" key="3">
    <source>
        <dbReference type="EMBL" id="RCK77920.1"/>
    </source>
</evidence>
<name>A0A367ZIR5_9BACT</name>
<feature type="coiled-coil region" evidence="1">
    <location>
        <begin position="125"/>
        <end position="156"/>
    </location>
</feature>
<comment type="caution">
    <text evidence="3">The sequence shown here is derived from an EMBL/GenBank/DDBJ whole genome shotgun (WGS) entry which is preliminary data.</text>
</comment>